<comment type="subunit">
    <text evidence="10">Forms a ternary complex with MCM helicase and DNA. Component of the archaeal exosome complex.</text>
</comment>
<dbReference type="SUPFAM" id="SSF56731">
    <property type="entry name" value="DNA primase core"/>
    <property type="match status" value="1"/>
</dbReference>
<protein>
    <recommendedName>
        <fullName evidence="10">DNA primase DnaG</fullName>
        <ecNumber evidence="10">2.7.7.101</ecNumber>
    </recommendedName>
</protein>
<dbReference type="STRING" id="697581.TCARB_1797"/>
<dbReference type="HAMAP" id="MF_00007">
    <property type="entry name" value="DNA_primase_DnaG_arc"/>
    <property type="match status" value="1"/>
</dbReference>
<dbReference type="Proteomes" id="UP000266720">
    <property type="component" value="Chromosome"/>
</dbReference>
<evidence type="ECO:0000256" key="2">
    <source>
        <dbReference type="ARBA" id="ARBA00022515"/>
    </source>
</evidence>
<dbReference type="GO" id="GO:0000178">
    <property type="term" value="C:exosome (RNase complex)"/>
    <property type="evidence" value="ECO:0007669"/>
    <property type="project" value="UniProtKB-KW"/>
</dbReference>
<dbReference type="GeneID" id="25407208"/>
<dbReference type="GeneID" id="16573406"/>
<dbReference type="PROSITE" id="PS50880">
    <property type="entry name" value="TOPRIM"/>
    <property type="match status" value="1"/>
</dbReference>
<dbReference type="GO" id="GO:0005737">
    <property type="term" value="C:cytoplasm"/>
    <property type="evidence" value="ECO:0007669"/>
    <property type="project" value="TreeGrafter"/>
</dbReference>
<reference evidence="14" key="1">
    <citation type="book" date="2010" name="EXTREMOPHILES" publisher="0:0-0">
        <title>Complete genome sequences of ten hyperthermophilic archaea reveal their metabolic capabilities and possible ecological roles.</title>
        <editorList>
            <person name="?"/>
        </editorList>
        <authorList>
            <person name="Ravin N.V."/>
            <person name="Mardanov A.V."/>
            <person name="Bonch-Osmolovskaya E.A."/>
            <person name="Skryabin K.G."/>
        </authorList>
    </citation>
    <scope>NUCLEOTIDE SEQUENCE [LARGE SCALE GENOMIC DNA]</scope>
    <source>
        <strain evidence="14">1505</strain>
    </source>
</reference>
<evidence type="ECO:0000313" key="14">
    <source>
        <dbReference type="Proteomes" id="UP000266720"/>
    </source>
</evidence>
<evidence type="ECO:0000256" key="1">
    <source>
        <dbReference type="ARBA" id="ARBA00022478"/>
    </source>
</evidence>
<evidence type="ECO:0000256" key="10">
    <source>
        <dbReference type="HAMAP-Rule" id="MF_00007"/>
    </source>
</evidence>
<evidence type="ECO:0000259" key="12">
    <source>
        <dbReference type="PROSITE" id="PS50880"/>
    </source>
</evidence>
<evidence type="ECO:0000313" key="13">
    <source>
        <dbReference type="EMBL" id="AJB42833.1"/>
    </source>
</evidence>
<keyword evidence="1 10" id="KW-0240">DNA-directed RNA polymerase</keyword>
<gene>
    <name evidence="10" type="primary">dnaG</name>
    <name evidence="13" type="ORF">TCARB_1797</name>
</gene>
<dbReference type="GO" id="GO:0008143">
    <property type="term" value="F:poly(A) binding"/>
    <property type="evidence" value="ECO:0007669"/>
    <property type="project" value="InterPro"/>
</dbReference>
<keyword evidence="7 10" id="KW-0271">Exosome</keyword>
<feature type="domain" description="Toprim" evidence="12">
    <location>
        <begin position="171"/>
        <end position="245"/>
    </location>
</feature>
<proteinExistence type="inferred from homology"/>
<dbReference type="GO" id="GO:0000428">
    <property type="term" value="C:DNA-directed RNA polymerase complex"/>
    <property type="evidence" value="ECO:0007669"/>
    <property type="project" value="UniProtKB-KW"/>
</dbReference>
<dbReference type="AlphaFoldDB" id="A0A3G1A8W2"/>
<evidence type="ECO:0000256" key="6">
    <source>
        <dbReference type="ARBA" id="ARBA00022723"/>
    </source>
</evidence>
<feature type="region of interest" description="Disordered" evidence="11">
    <location>
        <begin position="405"/>
        <end position="443"/>
    </location>
</feature>
<keyword evidence="9 10" id="KW-0804">Transcription</keyword>
<keyword evidence="3 10" id="KW-0808">Transferase</keyword>
<comment type="catalytic activity">
    <reaction evidence="10">
        <text>ssDNA + n NTP = ssDNA/pppN(pN)n-1 hybrid + (n-1) diphosphate.</text>
        <dbReference type="EC" id="2.7.7.101"/>
    </reaction>
</comment>
<accession>A0A3G1A8W2</accession>
<comment type="similarity">
    <text evidence="10">Belongs to the archaeal DnaG primase family.</text>
</comment>
<dbReference type="PANTHER" id="PTHR30313">
    <property type="entry name" value="DNA PRIMASE"/>
    <property type="match status" value="1"/>
</dbReference>
<dbReference type="GO" id="GO:0046872">
    <property type="term" value="F:metal ion binding"/>
    <property type="evidence" value="ECO:0007669"/>
    <property type="project" value="UniProtKB-KW"/>
</dbReference>
<dbReference type="EMBL" id="CP007493">
    <property type="protein sequence ID" value="AJB42833.1"/>
    <property type="molecule type" value="Genomic_DNA"/>
</dbReference>
<keyword evidence="5 10" id="KW-0235">DNA replication</keyword>
<dbReference type="InterPro" id="IPR006171">
    <property type="entry name" value="TOPRIM_dom"/>
</dbReference>
<organism evidence="13 14">
    <name type="scientific">Thermofilum adornatum 1505</name>
    <dbReference type="NCBI Taxonomy" id="697581"/>
    <lineage>
        <taxon>Archaea</taxon>
        <taxon>Thermoproteota</taxon>
        <taxon>Thermoprotei</taxon>
        <taxon>Thermofilales</taxon>
        <taxon>Thermofilaceae</taxon>
        <taxon>Thermofilum</taxon>
    </lineage>
</organism>
<dbReference type="EC" id="2.7.7.101" evidence="10"/>
<dbReference type="GO" id="GO:0006269">
    <property type="term" value="P:DNA replication, synthesis of primer"/>
    <property type="evidence" value="ECO:0007669"/>
    <property type="project" value="UniProtKB-UniRule"/>
</dbReference>
<dbReference type="GO" id="GO:0003899">
    <property type="term" value="F:DNA-directed RNA polymerase activity"/>
    <property type="evidence" value="ECO:0007669"/>
    <property type="project" value="UniProtKB-UniRule"/>
</dbReference>
<keyword evidence="4 10" id="KW-0548">Nucleotidyltransferase</keyword>
<dbReference type="Gene3D" id="3.40.1360.10">
    <property type="match status" value="1"/>
</dbReference>
<evidence type="ECO:0000256" key="4">
    <source>
        <dbReference type="ARBA" id="ARBA00022695"/>
    </source>
</evidence>
<evidence type="ECO:0000256" key="9">
    <source>
        <dbReference type="ARBA" id="ARBA00023163"/>
    </source>
</evidence>
<dbReference type="PANTHER" id="PTHR30313:SF2">
    <property type="entry name" value="DNA PRIMASE"/>
    <property type="match status" value="1"/>
</dbReference>
<keyword evidence="2 10" id="KW-0639">Primosome</keyword>
<dbReference type="Pfam" id="PF13662">
    <property type="entry name" value="Toprim_4"/>
    <property type="match status" value="1"/>
</dbReference>
<dbReference type="CDD" id="cd01029">
    <property type="entry name" value="TOPRIM_primases"/>
    <property type="match status" value="1"/>
</dbReference>
<evidence type="ECO:0000256" key="8">
    <source>
        <dbReference type="ARBA" id="ARBA00022842"/>
    </source>
</evidence>
<keyword evidence="8" id="KW-0460">Magnesium</keyword>
<evidence type="ECO:0000256" key="5">
    <source>
        <dbReference type="ARBA" id="ARBA00022705"/>
    </source>
</evidence>
<keyword evidence="6" id="KW-0479">Metal-binding</keyword>
<dbReference type="SMART" id="SM00493">
    <property type="entry name" value="TOPRIM"/>
    <property type="match status" value="1"/>
</dbReference>
<evidence type="ECO:0000256" key="3">
    <source>
        <dbReference type="ARBA" id="ARBA00022679"/>
    </source>
</evidence>
<dbReference type="RefSeq" id="WP_020962427.1">
    <property type="nucleotide sequence ID" value="NZ_CP007493.1"/>
</dbReference>
<evidence type="ECO:0000256" key="7">
    <source>
        <dbReference type="ARBA" id="ARBA00022835"/>
    </source>
</evidence>
<sequence length="443" mass="49300">MGGLPVSPKYVIRARIDVKGNVEKHDIIGAIFGQAEGLIGNELDLRELQKLGRIGRIEVEMKQQDGNVVAEVEIPTNLDMAETAIIAATIETIDKVGPYPARSEVVSIEDARAEKRQKIIERAVELYKKLQESIPESKELVEEVLRRVRSAELVEYGEEKLPGGPDVKTSDTIILVEGRADVLNLLRYGYKNVLALGGATIPPSLRELLSNKKVILFVDGDRGGELIARNVVNSLKVDYIARAPQGREVEELTAKEIARSLQNAVPVKDFLEELEKEKKLQKERETKAEVIVPPTKLIKSIKKNPDMAQEVVVPLEVYQKMDELKGTLEAIIYDDNWQMLERVPVRDLVNKLKEVDKAAHVVLDGIITQRLVDIAYTKGVKTLIGVRIGEIIRKPDNTVLATFSTVKPESSPETPVQQENANSNTENQDAVHQENQPSAQAQQ</sequence>
<dbReference type="InterPro" id="IPR050219">
    <property type="entry name" value="DnaG_primase"/>
</dbReference>
<comment type="function">
    <text evidence="10">RNA polymerase that catalyzes the synthesis of short RNA molecules used as primers for DNA polymerase during DNA replication. Also part of the exosome, which is a complex involved in RNA degradation. Acts as a poly(A)-binding protein that enhances the interaction between heteropolymeric, adenine-rich transcripts and the exosome.</text>
</comment>
<dbReference type="NCBIfam" id="NF003108">
    <property type="entry name" value="PRK04031.1-1"/>
    <property type="match status" value="1"/>
</dbReference>
<dbReference type="KEGG" id="tcb:TCARB_1797"/>
<dbReference type="InterPro" id="IPR020607">
    <property type="entry name" value="Primase_DnaG_arc"/>
</dbReference>
<dbReference type="GO" id="GO:1990077">
    <property type="term" value="C:primosome complex"/>
    <property type="evidence" value="ECO:0007669"/>
    <property type="project" value="UniProtKB-KW"/>
</dbReference>
<evidence type="ECO:0000256" key="11">
    <source>
        <dbReference type="SAM" id="MobiDB-lite"/>
    </source>
</evidence>
<name>A0A3G1A8W2_9CREN</name>
<dbReference type="InterPro" id="IPR034154">
    <property type="entry name" value="TOPRIM_DnaG/twinkle"/>
</dbReference>